<evidence type="ECO:0000313" key="1">
    <source>
        <dbReference type="EMBL" id="KAH7440220.1"/>
    </source>
</evidence>
<organism evidence="1 2">
    <name type="scientific">Ceratopteris richardii</name>
    <name type="common">Triangle waterfern</name>
    <dbReference type="NCBI Taxonomy" id="49495"/>
    <lineage>
        <taxon>Eukaryota</taxon>
        <taxon>Viridiplantae</taxon>
        <taxon>Streptophyta</taxon>
        <taxon>Embryophyta</taxon>
        <taxon>Tracheophyta</taxon>
        <taxon>Polypodiopsida</taxon>
        <taxon>Polypodiidae</taxon>
        <taxon>Polypodiales</taxon>
        <taxon>Pteridineae</taxon>
        <taxon>Pteridaceae</taxon>
        <taxon>Parkerioideae</taxon>
        <taxon>Ceratopteris</taxon>
    </lineage>
</organism>
<comment type="caution">
    <text evidence="1">The sequence shown here is derived from an EMBL/GenBank/DDBJ whole genome shotgun (WGS) entry which is preliminary data.</text>
</comment>
<proteinExistence type="predicted"/>
<evidence type="ECO:0000313" key="2">
    <source>
        <dbReference type="Proteomes" id="UP000825935"/>
    </source>
</evidence>
<dbReference type="Proteomes" id="UP000825935">
    <property type="component" value="Chromosome 4"/>
</dbReference>
<sequence length="225" mass="25818">MPAAATRSRRSQLRLLCHLWLLERSSWRVSYGPLRVNSHPRLPYGGFYYFSRQHDCFDPQQHHGVPIYLCKQPWLHSTWAKHVATMCFYIHEPPASFLSSGPRTTRSSSALFMCLQHMLHFKHLAIHRRQLCIMSLRQPMLPNGISLSSTVNTATFTGLPSKDSAPHANVHLCKSCCPPSTSAGNLQCLVHLIYGLPQWSYLLLYIDDVILWHGQLLKYIPAYKH</sequence>
<name>A0A8T2UZG0_CERRI</name>
<dbReference type="AlphaFoldDB" id="A0A8T2UZG0"/>
<protein>
    <submittedName>
        <fullName evidence="1">Uncharacterized protein</fullName>
    </submittedName>
</protein>
<gene>
    <name evidence="1" type="ORF">KP509_04G097000</name>
</gene>
<accession>A0A8T2UZG0</accession>
<dbReference type="EMBL" id="CM035409">
    <property type="protein sequence ID" value="KAH7440220.1"/>
    <property type="molecule type" value="Genomic_DNA"/>
</dbReference>
<reference evidence="1" key="1">
    <citation type="submission" date="2021-08" db="EMBL/GenBank/DDBJ databases">
        <title>WGS assembly of Ceratopteris richardii.</title>
        <authorList>
            <person name="Marchant D.B."/>
            <person name="Chen G."/>
            <person name="Jenkins J."/>
            <person name="Shu S."/>
            <person name="Leebens-Mack J."/>
            <person name="Grimwood J."/>
            <person name="Schmutz J."/>
            <person name="Soltis P."/>
            <person name="Soltis D."/>
            <person name="Chen Z.-H."/>
        </authorList>
    </citation>
    <scope>NUCLEOTIDE SEQUENCE</scope>
    <source>
        <strain evidence="1">Whitten #5841</strain>
        <tissue evidence="1">Leaf</tissue>
    </source>
</reference>
<keyword evidence="2" id="KW-1185">Reference proteome</keyword>